<organism evidence="4 5">
    <name type="scientific">Aureobasidium melanogenum</name>
    <name type="common">Aureobasidium pullulans var. melanogenum</name>
    <dbReference type="NCBI Taxonomy" id="46634"/>
    <lineage>
        <taxon>Eukaryota</taxon>
        <taxon>Fungi</taxon>
        <taxon>Dikarya</taxon>
        <taxon>Ascomycota</taxon>
        <taxon>Pezizomycotina</taxon>
        <taxon>Dothideomycetes</taxon>
        <taxon>Dothideomycetidae</taxon>
        <taxon>Dothideales</taxon>
        <taxon>Saccotheciaceae</taxon>
        <taxon>Aureobasidium</taxon>
    </lineage>
</organism>
<dbReference type="InterPro" id="IPR037524">
    <property type="entry name" value="PA14/GLEYA"/>
</dbReference>
<feature type="region of interest" description="Disordered" evidence="1">
    <location>
        <begin position="162"/>
        <end position="340"/>
    </location>
</feature>
<feature type="non-terminal residue" evidence="4">
    <location>
        <position position="755"/>
    </location>
</feature>
<dbReference type="InterPro" id="IPR018871">
    <property type="entry name" value="GLEYA_adhesin_domain"/>
</dbReference>
<proteinExistence type="predicted"/>
<name>A0A9P8G2U5_AURME</name>
<protein>
    <recommendedName>
        <fullName evidence="3">PA14 domain-containing protein</fullName>
    </recommendedName>
</protein>
<gene>
    <name evidence="4" type="ORF">KCU98_g1814</name>
</gene>
<evidence type="ECO:0000313" key="5">
    <source>
        <dbReference type="Proteomes" id="UP000729357"/>
    </source>
</evidence>
<comment type="caution">
    <text evidence="4">The sequence shown here is derived from an EMBL/GenBank/DDBJ whole genome shotgun (WGS) entry which is preliminary data.</text>
</comment>
<dbReference type="AlphaFoldDB" id="A0A9P8G2U5"/>
<reference evidence="4" key="2">
    <citation type="submission" date="2021-08" db="EMBL/GenBank/DDBJ databases">
        <authorList>
            <person name="Gostincar C."/>
            <person name="Sun X."/>
            <person name="Song Z."/>
            <person name="Gunde-Cimerman N."/>
        </authorList>
    </citation>
    <scope>NUCLEOTIDE SEQUENCE</scope>
    <source>
        <strain evidence="4">EXF-9298</strain>
    </source>
</reference>
<sequence length="755" mass="78927">MYLFSALLPLLYFVSSAQALAHERRACVSSDIALVKQQTHHPNYFCTWYLSDVRTHSPLPQLSPGALSSACKCIVNAAPSGTWSQAMNGIYKAARMQSFVPAGCPTGFSDFINDEFADARAFCQFWHDWPRTDSPIPTENVPAVRHACHCVLDSVKPVSQTISRISSSSKKTSSKPTKSTLKLSSSSNKPVTKISSTRSSSKKISTSSMMTSIKTSTRPSTRLSSTSLLSSTKTSSKRSSSTTSLAKTSPGSKQTSSTMTSKSGSSVLSSSSTKTSTSSKTTSTSTKQSVGSAQRTSYTSSRQLTSSSTKSSSSLSSTRISASTSITRSGSSLSPSAATPSIDCSAVNDVVAVLKASSATPFCSSYLSIGTSTIWTTQTVTPSNLTATSTTTFTAPIFNITSTIPTSTLLSVTETVTSTPTTAVTVTTTSWSTYSCIGGATTLPSSIILGATQAAFAFDKRAPSSSFPVPSKISSCASAQISIACKALGLGSATVTSTSTTILTPGTVTAIKTNTFAPNTTVNVFSTSTQYTTETITTAADAVTSTVTNTLVLPTPSGLSTGLNYYAYQNTYDYNNANPGFNPTTFKSSNYGQSGFTTDINLMQTQGYPYSSTTTCYLPGQSASYNCGQVTVVMQGYFYAAQGAGTYTISTPNTIDNGLYFWDYDTAFNAYSNSNTAYQAVRAGSEGYTGGSTTLNLAHGEVVPVTIMWVNGGGIGAASMSITDPSSTTHSSTAGFWIPADDAGSCPNLVNPFSP</sequence>
<feature type="signal peptide" evidence="2">
    <location>
        <begin position="1"/>
        <end position="19"/>
    </location>
</feature>
<keyword evidence="5" id="KW-1185">Reference proteome</keyword>
<dbReference type="Gene3D" id="2.60.120.1560">
    <property type="match status" value="1"/>
</dbReference>
<dbReference type="Pfam" id="PF10528">
    <property type="entry name" value="GLEYA"/>
    <property type="match status" value="1"/>
</dbReference>
<reference evidence="4" key="1">
    <citation type="journal article" date="2021" name="J Fungi (Basel)">
        <title>Virulence traits and population genomics of the black yeast Aureobasidium melanogenum.</title>
        <authorList>
            <person name="Cernosa A."/>
            <person name="Sun X."/>
            <person name="Gostincar C."/>
            <person name="Fang C."/>
            <person name="Gunde-Cimerman N."/>
            <person name="Song Z."/>
        </authorList>
    </citation>
    <scope>NUCLEOTIDE SEQUENCE</scope>
    <source>
        <strain evidence="4">EXF-9298</strain>
    </source>
</reference>
<dbReference type="Proteomes" id="UP000729357">
    <property type="component" value="Unassembled WGS sequence"/>
</dbReference>
<feature type="domain" description="PA14" evidence="3">
    <location>
        <begin position="576"/>
        <end position="737"/>
    </location>
</feature>
<evidence type="ECO:0000259" key="3">
    <source>
        <dbReference type="PROSITE" id="PS51820"/>
    </source>
</evidence>
<feature type="compositionally biased region" description="Low complexity" evidence="1">
    <location>
        <begin position="166"/>
        <end position="336"/>
    </location>
</feature>
<dbReference type="EMBL" id="JAHFXS010000076">
    <property type="protein sequence ID" value="KAG9989539.1"/>
    <property type="molecule type" value="Genomic_DNA"/>
</dbReference>
<keyword evidence="2" id="KW-0732">Signal</keyword>
<dbReference type="PROSITE" id="PS51820">
    <property type="entry name" value="PA14"/>
    <property type="match status" value="1"/>
</dbReference>
<evidence type="ECO:0000256" key="2">
    <source>
        <dbReference type="SAM" id="SignalP"/>
    </source>
</evidence>
<feature type="chain" id="PRO_5040378511" description="PA14 domain-containing protein" evidence="2">
    <location>
        <begin position="20"/>
        <end position="755"/>
    </location>
</feature>
<accession>A0A9P8G2U5</accession>
<evidence type="ECO:0000256" key="1">
    <source>
        <dbReference type="SAM" id="MobiDB-lite"/>
    </source>
</evidence>
<evidence type="ECO:0000313" key="4">
    <source>
        <dbReference type="EMBL" id="KAG9989539.1"/>
    </source>
</evidence>